<accession>A0ABR3V1D6</accession>
<keyword evidence="2" id="KW-1185">Reference proteome</keyword>
<evidence type="ECO:0000313" key="1">
    <source>
        <dbReference type="EMBL" id="KAL1835068.1"/>
    </source>
</evidence>
<sequence>MLAPTVSVMPANDAVTSWHWFRLPTVMVLTLCAVVQQACENRLSVTVLSDGLLGWSLGVQLLPLLPLPLPSSPSPPSPCVTMKLWNVCPPLLEHASAFDSEYDWATLPPQSRPVNTWMWLPRPNRFWPTPCVRPRNGASALWHTPRLPILMVSTRPAQQSAAEKRLSVTVLSDAIEGCAGLLQLGGDGGSSGCDCVILKLPQGWRPVSGQHTGAFWSAKTSKLSEPQLSSS</sequence>
<dbReference type="Proteomes" id="UP001586593">
    <property type="component" value="Unassembled WGS sequence"/>
</dbReference>
<dbReference type="EMBL" id="JAZHXJ010003566">
    <property type="protein sequence ID" value="KAL1835068.1"/>
    <property type="molecule type" value="Genomic_DNA"/>
</dbReference>
<protein>
    <submittedName>
        <fullName evidence="1">Uncharacterized protein</fullName>
    </submittedName>
</protein>
<proteinExistence type="predicted"/>
<gene>
    <name evidence="1" type="ORF">VTK73DRAFT_6330</name>
</gene>
<name>A0ABR3V1D6_9PEZI</name>
<evidence type="ECO:0000313" key="2">
    <source>
        <dbReference type="Proteomes" id="UP001586593"/>
    </source>
</evidence>
<comment type="caution">
    <text evidence="1">The sequence shown here is derived from an EMBL/GenBank/DDBJ whole genome shotgun (WGS) entry which is preliminary data.</text>
</comment>
<organism evidence="1 2">
    <name type="scientific">Phialemonium thermophilum</name>
    <dbReference type="NCBI Taxonomy" id="223376"/>
    <lineage>
        <taxon>Eukaryota</taxon>
        <taxon>Fungi</taxon>
        <taxon>Dikarya</taxon>
        <taxon>Ascomycota</taxon>
        <taxon>Pezizomycotina</taxon>
        <taxon>Sordariomycetes</taxon>
        <taxon>Sordariomycetidae</taxon>
        <taxon>Cephalothecales</taxon>
        <taxon>Cephalothecaceae</taxon>
        <taxon>Phialemonium</taxon>
    </lineage>
</organism>
<reference evidence="1 2" key="1">
    <citation type="journal article" date="2024" name="Commun. Biol.">
        <title>Comparative genomic analysis of thermophilic fungi reveals convergent evolutionary adaptations and gene losses.</title>
        <authorList>
            <person name="Steindorff A.S."/>
            <person name="Aguilar-Pontes M.V."/>
            <person name="Robinson A.J."/>
            <person name="Andreopoulos B."/>
            <person name="LaButti K."/>
            <person name="Kuo A."/>
            <person name="Mondo S."/>
            <person name="Riley R."/>
            <person name="Otillar R."/>
            <person name="Haridas S."/>
            <person name="Lipzen A."/>
            <person name="Grimwood J."/>
            <person name="Schmutz J."/>
            <person name="Clum A."/>
            <person name="Reid I.D."/>
            <person name="Moisan M.C."/>
            <person name="Butler G."/>
            <person name="Nguyen T.T.M."/>
            <person name="Dewar K."/>
            <person name="Conant G."/>
            <person name="Drula E."/>
            <person name="Henrissat B."/>
            <person name="Hansel C."/>
            <person name="Singer S."/>
            <person name="Hutchinson M.I."/>
            <person name="de Vries R.P."/>
            <person name="Natvig D.O."/>
            <person name="Powell A.J."/>
            <person name="Tsang A."/>
            <person name="Grigoriev I.V."/>
        </authorList>
    </citation>
    <scope>NUCLEOTIDE SEQUENCE [LARGE SCALE GENOMIC DNA]</scope>
    <source>
        <strain evidence="1 2">ATCC 24622</strain>
    </source>
</reference>